<reference evidence="2" key="1">
    <citation type="journal article" date="2023" name="G3 (Bethesda)">
        <title>Whole genome assembly and annotation of the endangered Caribbean coral Acropora cervicornis.</title>
        <authorList>
            <person name="Selwyn J.D."/>
            <person name="Vollmer S.V."/>
        </authorList>
    </citation>
    <scope>NUCLEOTIDE SEQUENCE</scope>
    <source>
        <strain evidence="2">K2</strain>
    </source>
</reference>
<accession>A0AAD9QLX3</accession>
<proteinExistence type="predicted"/>
<dbReference type="AlphaFoldDB" id="A0AAD9QLX3"/>
<reference evidence="2" key="2">
    <citation type="journal article" date="2023" name="Science">
        <title>Genomic signatures of disease resistance in endangered staghorn corals.</title>
        <authorList>
            <person name="Vollmer S.V."/>
            <person name="Selwyn J.D."/>
            <person name="Despard B.A."/>
            <person name="Roesel C.L."/>
        </authorList>
    </citation>
    <scope>NUCLEOTIDE SEQUENCE</scope>
    <source>
        <strain evidence="2">K2</strain>
    </source>
</reference>
<dbReference type="EMBL" id="JARQWQ010000024">
    <property type="protein sequence ID" value="KAK2563722.1"/>
    <property type="molecule type" value="Genomic_DNA"/>
</dbReference>
<keyword evidence="1" id="KW-0812">Transmembrane</keyword>
<organism evidence="2 3">
    <name type="scientific">Acropora cervicornis</name>
    <name type="common">Staghorn coral</name>
    <dbReference type="NCBI Taxonomy" id="6130"/>
    <lineage>
        <taxon>Eukaryota</taxon>
        <taxon>Metazoa</taxon>
        <taxon>Cnidaria</taxon>
        <taxon>Anthozoa</taxon>
        <taxon>Hexacorallia</taxon>
        <taxon>Scleractinia</taxon>
        <taxon>Astrocoeniina</taxon>
        <taxon>Acroporidae</taxon>
        <taxon>Acropora</taxon>
    </lineage>
</organism>
<evidence type="ECO:0000256" key="1">
    <source>
        <dbReference type="SAM" id="Phobius"/>
    </source>
</evidence>
<dbReference type="Proteomes" id="UP001249851">
    <property type="component" value="Unassembled WGS sequence"/>
</dbReference>
<feature type="transmembrane region" description="Helical" evidence="1">
    <location>
        <begin position="51"/>
        <end position="72"/>
    </location>
</feature>
<evidence type="ECO:0000313" key="3">
    <source>
        <dbReference type="Proteomes" id="UP001249851"/>
    </source>
</evidence>
<sequence>MELPFLHKVSLFLLISLNKIFARGWKNISSQSMNLGLSFKLHYYLIRSNNVTFVGIAFSLHVAVLQAFAMTLKNLYNGKM</sequence>
<keyword evidence="1" id="KW-0472">Membrane</keyword>
<keyword evidence="3" id="KW-1185">Reference proteome</keyword>
<evidence type="ECO:0000313" key="2">
    <source>
        <dbReference type="EMBL" id="KAK2563722.1"/>
    </source>
</evidence>
<comment type="caution">
    <text evidence="2">The sequence shown here is derived from an EMBL/GenBank/DDBJ whole genome shotgun (WGS) entry which is preliminary data.</text>
</comment>
<protein>
    <submittedName>
        <fullName evidence="2">Uncharacterized protein</fullName>
    </submittedName>
</protein>
<name>A0AAD9QLX3_ACRCE</name>
<gene>
    <name evidence="2" type="ORF">P5673_012707</name>
</gene>
<keyword evidence="1" id="KW-1133">Transmembrane helix</keyword>